<reference evidence="3" key="1">
    <citation type="journal article" date="2011" name="Proc. Natl. Acad. Sci. U.S.A.">
        <title>Obligate biotrophy features unraveled by the genomic analysis of rust fungi.</title>
        <authorList>
            <person name="Duplessis S."/>
            <person name="Cuomo C.A."/>
            <person name="Lin Y.-C."/>
            <person name="Aerts A."/>
            <person name="Tisserant E."/>
            <person name="Veneault-Fourrey C."/>
            <person name="Joly D.L."/>
            <person name="Hacquard S."/>
            <person name="Amselem J."/>
            <person name="Cantarel B.L."/>
            <person name="Chiu R."/>
            <person name="Coutinho P.M."/>
            <person name="Feau N."/>
            <person name="Field M."/>
            <person name="Frey P."/>
            <person name="Gelhaye E."/>
            <person name="Goldberg J."/>
            <person name="Grabherr M.G."/>
            <person name="Kodira C.D."/>
            <person name="Kohler A."/>
            <person name="Kuees U."/>
            <person name="Lindquist E.A."/>
            <person name="Lucas S.M."/>
            <person name="Mago R."/>
            <person name="Mauceli E."/>
            <person name="Morin E."/>
            <person name="Murat C."/>
            <person name="Pangilinan J.L."/>
            <person name="Park R."/>
            <person name="Pearson M."/>
            <person name="Quesneville H."/>
            <person name="Rouhier N."/>
            <person name="Sakthikumar S."/>
            <person name="Salamov A.A."/>
            <person name="Schmutz J."/>
            <person name="Selles B."/>
            <person name="Shapiro H."/>
            <person name="Tanguay P."/>
            <person name="Tuskan G.A."/>
            <person name="Henrissat B."/>
            <person name="Van de Peer Y."/>
            <person name="Rouze P."/>
            <person name="Ellis J.G."/>
            <person name="Dodds P.N."/>
            <person name="Schein J.E."/>
            <person name="Zhong S."/>
            <person name="Hamelin R.C."/>
            <person name="Grigoriev I.V."/>
            <person name="Szabo L.J."/>
            <person name="Martin F."/>
        </authorList>
    </citation>
    <scope>NUCLEOTIDE SEQUENCE [LARGE SCALE GENOMIC DNA]</scope>
    <source>
        <strain evidence="3">98AG31 / pathotype 3-4-7</strain>
    </source>
</reference>
<dbReference type="VEuPathDB" id="FungiDB:MELLADRAFT_113919"/>
<sequence length="277" mass="30743">MPPKAERKRTPGPHNGSPLSPPAGEGSGAPNPQLGQATSPLTSTLRFKRQSAAEYAVASKVQTFTTAQRLFLAHDFESVSKKPTKLDYYNIIYLFNPGTKSRPGQAKDVLKQAFLDEVRPLLLPYIVAPPPVAMETDSTEPDFDPLDRKTTRGMLSKPISIKAPQFNLPTSATINDTLIAYKYYVDPQLPLKPNDRFVKRPRTVPVNRLKGETIEDILLALRYLAPNVFVRSLAMNKPCLVDIYIKFVHEQKTSYVNVICHATSVFQLSGLGVCQGF</sequence>
<evidence type="ECO:0000313" key="2">
    <source>
        <dbReference type="EMBL" id="EGF97991.1"/>
    </source>
</evidence>
<dbReference type="AlphaFoldDB" id="F4SBH8"/>
<dbReference type="InParanoid" id="F4SBH8"/>
<dbReference type="RefSeq" id="XP_007418738.1">
    <property type="nucleotide sequence ID" value="XM_007418676.1"/>
</dbReference>
<evidence type="ECO:0000256" key="1">
    <source>
        <dbReference type="SAM" id="MobiDB-lite"/>
    </source>
</evidence>
<organism evidence="3">
    <name type="scientific">Melampsora larici-populina (strain 98AG31 / pathotype 3-4-7)</name>
    <name type="common">Poplar leaf rust fungus</name>
    <dbReference type="NCBI Taxonomy" id="747676"/>
    <lineage>
        <taxon>Eukaryota</taxon>
        <taxon>Fungi</taxon>
        <taxon>Dikarya</taxon>
        <taxon>Basidiomycota</taxon>
        <taxon>Pucciniomycotina</taxon>
        <taxon>Pucciniomycetes</taxon>
        <taxon>Pucciniales</taxon>
        <taxon>Melampsoraceae</taxon>
        <taxon>Melampsora</taxon>
    </lineage>
</organism>
<accession>F4SBH8</accession>
<dbReference type="HOGENOM" id="CLU_056407_1_0_1"/>
<proteinExistence type="predicted"/>
<dbReference type="Proteomes" id="UP000001072">
    <property type="component" value="Unassembled WGS sequence"/>
</dbReference>
<dbReference type="KEGG" id="mlr:MELLADRAFT_113919"/>
<feature type="region of interest" description="Disordered" evidence="1">
    <location>
        <begin position="1"/>
        <end position="39"/>
    </location>
</feature>
<dbReference type="EMBL" id="GL883189">
    <property type="protein sequence ID" value="EGF97991.1"/>
    <property type="molecule type" value="Genomic_DNA"/>
</dbReference>
<keyword evidence="3" id="KW-1185">Reference proteome</keyword>
<protein>
    <submittedName>
        <fullName evidence="2">Uncharacterized protein</fullName>
    </submittedName>
</protein>
<evidence type="ECO:0000313" key="3">
    <source>
        <dbReference type="Proteomes" id="UP000001072"/>
    </source>
</evidence>
<dbReference type="GeneID" id="18925141"/>
<name>F4SBH8_MELLP</name>
<gene>
    <name evidence="2" type="ORF">MELLADRAFT_113919</name>
</gene>